<dbReference type="PRINTS" id="PR00081">
    <property type="entry name" value="GDHRDH"/>
</dbReference>
<evidence type="ECO:0000313" key="3">
    <source>
        <dbReference type="EMBL" id="KAL3107527.1"/>
    </source>
</evidence>
<dbReference type="PANTHER" id="PTHR43313:SF34">
    <property type="entry name" value="RETINOL DEHYDROGENASE 7"/>
    <property type="match status" value="1"/>
</dbReference>
<gene>
    <name evidence="3" type="ORF">niasHT_014244</name>
</gene>
<dbReference type="GO" id="GO:0016491">
    <property type="term" value="F:oxidoreductase activity"/>
    <property type="evidence" value="ECO:0007669"/>
    <property type="project" value="UniProtKB-KW"/>
</dbReference>
<dbReference type="Pfam" id="PF00106">
    <property type="entry name" value="adh_short"/>
    <property type="match status" value="1"/>
</dbReference>
<dbReference type="Proteomes" id="UP001620626">
    <property type="component" value="Unassembled WGS sequence"/>
</dbReference>
<evidence type="ECO:0000313" key="4">
    <source>
        <dbReference type="Proteomes" id="UP001620626"/>
    </source>
</evidence>
<name>A0ABD2KX38_9BILA</name>
<keyword evidence="4" id="KW-1185">Reference proteome</keyword>
<proteinExistence type="inferred from homology"/>
<dbReference type="PANTHER" id="PTHR43313">
    <property type="entry name" value="SHORT-CHAIN DEHYDROGENASE/REDUCTASE FAMILY 9C"/>
    <property type="match status" value="1"/>
</dbReference>
<dbReference type="InterPro" id="IPR002347">
    <property type="entry name" value="SDR_fam"/>
</dbReference>
<evidence type="ECO:0000256" key="2">
    <source>
        <dbReference type="RuleBase" id="RU000363"/>
    </source>
</evidence>
<comment type="similarity">
    <text evidence="2">Belongs to the short-chain dehydrogenases/reductases (SDR) family.</text>
</comment>
<evidence type="ECO:0000256" key="1">
    <source>
        <dbReference type="ARBA" id="ARBA00023002"/>
    </source>
</evidence>
<dbReference type="InterPro" id="IPR036291">
    <property type="entry name" value="NAD(P)-bd_dom_sf"/>
</dbReference>
<sequence length="350" mass="39588">MILFLPLFVFIYYALRYLWELIPLQNASKRAVFVTGCDSGFGYLLALKLAQHGMLTYAGCLTKQGRDELLEEAKKRGIAAKLKTVPLDITQDQSVNDAADFVRKDLNSVGNIELWALVNNAGIFSCFGPDAWTSIDDYKLSMEVNCWGTIRCCQAFLPLLKRSRGRIVSISSVAGRVSVPGGAPYAVAKYGVEAYMDAIRLELQCWGIGCSILEPGMFRTKLINADAMTARVDRAWQKMKPEIKEEYGENFKNKFVASWNKLFQELASDRLDHVVDAYFHAVTARFPRCRYRVGWDAILLYIPYSFLPTGLADFVFHTLTQQLSEHVLPAVLEKKQQQQNAEQQKNKKVI</sequence>
<dbReference type="EMBL" id="JBICBT010000616">
    <property type="protein sequence ID" value="KAL3107527.1"/>
    <property type="molecule type" value="Genomic_DNA"/>
</dbReference>
<accession>A0ABD2KX38</accession>
<reference evidence="3 4" key="1">
    <citation type="submission" date="2024-10" db="EMBL/GenBank/DDBJ databases">
        <authorList>
            <person name="Kim D."/>
        </authorList>
    </citation>
    <scope>NUCLEOTIDE SEQUENCE [LARGE SCALE GENOMIC DNA]</scope>
    <source>
        <strain evidence="3">BH-2024</strain>
    </source>
</reference>
<dbReference type="InterPro" id="IPR020904">
    <property type="entry name" value="Sc_DH/Rdtase_CS"/>
</dbReference>
<dbReference type="PROSITE" id="PS00061">
    <property type="entry name" value="ADH_SHORT"/>
    <property type="match status" value="1"/>
</dbReference>
<keyword evidence="1" id="KW-0560">Oxidoreductase</keyword>
<protein>
    <submittedName>
        <fullName evidence="3">Uncharacterized protein</fullName>
    </submittedName>
</protein>
<comment type="caution">
    <text evidence="3">The sequence shown here is derived from an EMBL/GenBank/DDBJ whole genome shotgun (WGS) entry which is preliminary data.</text>
</comment>
<dbReference type="AlphaFoldDB" id="A0ABD2KX38"/>
<dbReference type="PRINTS" id="PR00080">
    <property type="entry name" value="SDRFAMILY"/>
</dbReference>
<dbReference type="Gene3D" id="3.40.50.720">
    <property type="entry name" value="NAD(P)-binding Rossmann-like Domain"/>
    <property type="match status" value="1"/>
</dbReference>
<organism evidence="3 4">
    <name type="scientific">Heterodera trifolii</name>
    <dbReference type="NCBI Taxonomy" id="157864"/>
    <lineage>
        <taxon>Eukaryota</taxon>
        <taxon>Metazoa</taxon>
        <taxon>Ecdysozoa</taxon>
        <taxon>Nematoda</taxon>
        <taxon>Chromadorea</taxon>
        <taxon>Rhabditida</taxon>
        <taxon>Tylenchina</taxon>
        <taxon>Tylenchomorpha</taxon>
        <taxon>Tylenchoidea</taxon>
        <taxon>Heteroderidae</taxon>
        <taxon>Heteroderinae</taxon>
        <taxon>Heterodera</taxon>
    </lineage>
</organism>
<dbReference type="SUPFAM" id="SSF51735">
    <property type="entry name" value="NAD(P)-binding Rossmann-fold domains"/>
    <property type="match status" value="1"/>
</dbReference>